<accession>A0AAD6YRN4</accession>
<feature type="compositionally biased region" description="Polar residues" evidence="1">
    <location>
        <begin position="1"/>
        <end position="21"/>
    </location>
</feature>
<evidence type="ECO:0000313" key="2">
    <source>
        <dbReference type="EMBL" id="KAJ7227171.1"/>
    </source>
</evidence>
<evidence type="ECO:0000256" key="1">
    <source>
        <dbReference type="SAM" id="MobiDB-lite"/>
    </source>
</evidence>
<reference evidence="2" key="1">
    <citation type="submission" date="2023-03" db="EMBL/GenBank/DDBJ databases">
        <title>Massive genome expansion in bonnet fungi (Mycena s.s.) driven by repeated elements and novel gene families across ecological guilds.</title>
        <authorList>
            <consortium name="Lawrence Berkeley National Laboratory"/>
            <person name="Harder C.B."/>
            <person name="Miyauchi S."/>
            <person name="Viragh M."/>
            <person name="Kuo A."/>
            <person name="Thoen E."/>
            <person name="Andreopoulos B."/>
            <person name="Lu D."/>
            <person name="Skrede I."/>
            <person name="Drula E."/>
            <person name="Henrissat B."/>
            <person name="Morin E."/>
            <person name="Kohler A."/>
            <person name="Barry K."/>
            <person name="LaButti K."/>
            <person name="Morin E."/>
            <person name="Salamov A."/>
            <person name="Lipzen A."/>
            <person name="Mereny Z."/>
            <person name="Hegedus B."/>
            <person name="Baldrian P."/>
            <person name="Stursova M."/>
            <person name="Weitz H."/>
            <person name="Taylor A."/>
            <person name="Grigoriev I.V."/>
            <person name="Nagy L.G."/>
            <person name="Martin F."/>
            <person name="Kauserud H."/>
        </authorList>
    </citation>
    <scope>NUCLEOTIDE SEQUENCE</scope>
    <source>
        <strain evidence="2">9144</strain>
    </source>
</reference>
<organism evidence="2 3">
    <name type="scientific">Mycena pura</name>
    <dbReference type="NCBI Taxonomy" id="153505"/>
    <lineage>
        <taxon>Eukaryota</taxon>
        <taxon>Fungi</taxon>
        <taxon>Dikarya</taxon>
        <taxon>Basidiomycota</taxon>
        <taxon>Agaricomycotina</taxon>
        <taxon>Agaricomycetes</taxon>
        <taxon>Agaricomycetidae</taxon>
        <taxon>Agaricales</taxon>
        <taxon>Marasmiineae</taxon>
        <taxon>Mycenaceae</taxon>
        <taxon>Mycena</taxon>
    </lineage>
</organism>
<keyword evidence="3" id="KW-1185">Reference proteome</keyword>
<feature type="compositionally biased region" description="Low complexity" evidence="1">
    <location>
        <begin position="51"/>
        <end position="71"/>
    </location>
</feature>
<dbReference type="AlphaFoldDB" id="A0AAD6YRN4"/>
<feature type="compositionally biased region" description="Low complexity" evidence="1">
    <location>
        <begin position="138"/>
        <end position="159"/>
    </location>
</feature>
<proteinExistence type="predicted"/>
<sequence>MNNPYASSDSTANPFASSSPYQRYPDINDPAQFTQWLQPTGSTGAQSPTGFPSQQQAPFQQQPFQPQMHQFSDGFVPQQGFAPQSHMQFQPTSSFGQHMAGQMNGYGPLQTAPASREYNPVQQQLQNPSYVAQFDPYGSVGPQSPQQQPGQGQPSNVSQTPTSPAGVAATPGQLHPREYIRAHKSEVESWDAYAWKQLLNTFEALKDAWEARKKEIHGHVAQLQQQMQYGGYYAGQIQQEVSRLQAMAKDAESNHDSVAASSFQMHEVFTSYRQSADAASKSRVREASNAAITGLPDWPPLAY</sequence>
<feature type="region of interest" description="Disordered" evidence="1">
    <location>
        <begin position="132"/>
        <end position="174"/>
    </location>
</feature>
<protein>
    <submittedName>
        <fullName evidence="2">Uncharacterized protein</fullName>
    </submittedName>
</protein>
<dbReference type="EMBL" id="JARJCW010000003">
    <property type="protein sequence ID" value="KAJ7227171.1"/>
    <property type="molecule type" value="Genomic_DNA"/>
</dbReference>
<gene>
    <name evidence="2" type="ORF">GGX14DRAFT_628582</name>
</gene>
<dbReference type="Proteomes" id="UP001219525">
    <property type="component" value="Unassembled WGS sequence"/>
</dbReference>
<feature type="compositionally biased region" description="Polar residues" evidence="1">
    <location>
        <begin position="81"/>
        <end position="96"/>
    </location>
</feature>
<name>A0AAD6YRN4_9AGAR</name>
<feature type="region of interest" description="Disordered" evidence="1">
    <location>
        <begin position="1"/>
        <end position="113"/>
    </location>
</feature>
<comment type="caution">
    <text evidence="2">The sequence shown here is derived from an EMBL/GenBank/DDBJ whole genome shotgun (WGS) entry which is preliminary data.</text>
</comment>
<feature type="compositionally biased region" description="Polar residues" evidence="1">
    <location>
        <begin position="31"/>
        <end position="50"/>
    </location>
</feature>
<evidence type="ECO:0000313" key="3">
    <source>
        <dbReference type="Proteomes" id="UP001219525"/>
    </source>
</evidence>